<keyword evidence="3" id="KW-1185">Reference proteome</keyword>
<feature type="compositionally biased region" description="Basic and acidic residues" evidence="1">
    <location>
        <begin position="67"/>
        <end position="86"/>
    </location>
</feature>
<proteinExistence type="predicted"/>
<dbReference type="AlphaFoldDB" id="A0A9N7Z6W8"/>
<comment type="caution">
    <text evidence="2">The sequence shown here is derived from an EMBL/GenBank/DDBJ whole genome shotgun (WGS) entry which is preliminary data.</text>
</comment>
<name>A0A9N7Z6W8_PLEPL</name>
<gene>
    <name evidence="2" type="ORF">PLEPLA_LOCUS39766</name>
</gene>
<organism evidence="2 3">
    <name type="scientific">Pleuronectes platessa</name>
    <name type="common">European plaice</name>
    <dbReference type="NCBI Taxonomy" id="8262"/>
    <lineage>
        <taxon>Eukaryota</taxon>
        <taxon>Metazoa</taxon>
        <taxon>Chordata</taxon>
        <taxon>Craniata</taxon>
        <taxon>Vertebrata</taxon>
        <taxon>Euteleostomi</taxon>
        <taxon>Actinopterygii</taxon>
        <taxon>Neopterygii</taxon>
        <taxon>Teleostei</taxon>
        <taxon>Neoteleostei</taxon>
        <taxon>Acanthomorphata</taxon>
        <taxon>Carangaria</taxon>
        <taxon>Pleuronectiformes</taxon>
        <taxon>Pleuronectoidei</taxon>
        <taxon>Pleuronectidae</taxon>
        <taxon>Pleuronectes</taxon>
    </lineage>
</organism>
<dbReference type="Proteomes" id="UP001153269">
    <property type="component" value="Unassembled WGS sequence"/>
</dbReference>
<evidence type="ECO:0000313" key="3">
    <source>
        <dbReference type="Proteomes" id="UP001153269"/>
    </source>
</evidence>
<sequence>MRLPTHLSSDLFPVVSLEETQTLTEQETASLSEIRPVSSLDAALPATLWPCDPATFLPVRMADTPSAEERATTSDLEERSLPRPRYESTMTGARVASGRGLGMEGWKDEGMEG</sequence>
<evidence type="ECO:0000256" key="1">
    <source>
        <dbReference type="SAM" id="MobiDB-lite"/>
    </source>
</evidence>
<reference evidence="2" key="1">
    <citation type="submission" date="2020-03" db="EMBL/GenBank/DDBJ databases">
        <authorList>
            <person name="Weist P."/>
        </authorList>
    </citation>
    <scope>NUCLEOTIDE SEQUENCE</scope>
</reference>
<accession>A0A9N7Z6W8</accession>
<dbReference type="EMBL" id="CADEAL010004112">
    <property type="protein sequence ID" value="CAB1452027.1"/>
    <property type="molecule type" value="Genomic_DNA"/>
</dbReference>
<evidence type="ECO:0000313" key="2">
    <source>
        <dbReference type="EMBL" id="CAB1452027.1"/>
    </source>
</evidence>
<feature type="region of interest" description="Disordered" evidence="1">
    <location>
        <begin position="63"/>
        <end position="113"/>
    </location>
</feature>
<protein>
    <submittedName>
        <fullName evidence="2">Uncharacterized protein</fullName>
    </submittedName>
</protein>